<evidence type="ECO:0000256" key="1">
    <source>
        <dbReference type="ARBA" id="ARBA00022857"/>
    </source>
</evidence>
<feature type="domain" description="NAD(P)-binding" evidence="3">
    <location>
        <begin position="7"/>
        <end position="173"/>
    </location>
</feature>
<dbReference type="AlphaFoldDB" id="L8TL37"/>
<evidence type="ECO:0000313" key="4">
    <source>
        <dbReference type="EMBL" id="ELT42605.1"/>
    </source>
</evidence>
<keyword evidence="5" id="KW-1185">Reference proteome</keyword>
<evidence type="ECO:0000313" key="5">
    <source>
        <dbReference type="Proteomes" id="UP000011189"/>
    </source>
</evidence>
<keyword evidence="1" id="KW-0521">NADP</keyword>
<accession>L8TL37</accession>
<gene>
    <name evidence="4" type="ORF">G205_23419</name>
</gene>
<dbReference type="RefSeq" id="WP_009359693.1">
    <property type="nucleotide sequence ID" value="NZ_AOFD01000120.1"/>
</dbReference>
<dbReference type="Pfam" id="PF13460">
    <property type="entry name" value="NAD_binding_10"/>
    <property type="match status" value="1"/>
</dbReference>
<dbReference type="InterPro" id="IPR036291">
    <property type="entry name" value="NAD(P)-bd_dom_sf"/>
</dbReference>
<proteinExistence type="predicted"/>
<dbReference type="PANTHER" id="PTHR42748">
    <property type="entry name" value="NITROGEN METABOLITE REPRESSION PROTEIN NMRA FAMILY MEMBER"/>
    <property type="match status" value="1"/>
</dbReference>
<dbReference type="PANTHER" id="PTHR42748:SF3">
    <property type="entry name" value="BLL4366 PROTEIN"/>
    <property type="match status" value="1"/>
</dbReference>
<name>L8TL37_9MICC</name>
<feature type="compositionally biased region" description="Polar residues" evidence="2">
    <location>
        <begin position="261"/>
        <end position="271"/>
    </location>
</feature>
<evidence type="ECO:0000256" key="2">
    <source>
        <dbReference type="SAM" id="MobiDB-lite"/>
    </source>
</evidence>
<dbReference type="Proteomes" id="UP000011189">
    <property type="component" value="Unassembled WGS sequence"/>
</dbReference>
<organism evidence="4 5">
    <name type="scientific">Arthrobacter nitrophenolicus</name>
    <dbReference type="NCBI Taxonomy" id="683150"/>
    <lineage>
        <taxon>Bacteria</taxon>
        <taxon>Bacillati</taxon>
        <taxon>Actinomycetota</taxon>
        <taxon>Actinomycetes</taxon>
        <taxon>Micrococcales</taxon>
        <taxon>Micrococcaceae</taxon>
        <taxon>Arthrobacter</taxon>
    </lineage>
</organism>
<reference evidence="5" key="1">
    <citation type="journal article" date="2013" name="Genome Announc.">
        <title>Draft Genome Sequence of the 2-Chloro-4-Nitrophenol-Degrading Bacterium Arthrobacter sp. Strain SJCon.</title>
        <authorList>
            <person name="Vikram S."/>
            <person name="Kumar S."/>
            <person name="Vaidya B."/>
            <person name="Pinnaka A.K."/>
            <person name="Raghava G.P."/>
        </authorList>
    </citation>
    <scope>NUCLEOTIDE SEQUENCE [LARGE SCALE GENOMIC DNA]</scope>
    <source>
        <strain evidence="5">SJCon</strain>
    </source>
</reference>
<evidence type="ECO:0000259" key="3">
    <source>
        <dbReference type="Pfam" id="PF13460"/>
    </source>
</evidence>
<feature type="compositionally biased region" description="Low complexity" evidence="2">
    <location>
        <begin position="247"/>
        <end position="260"/>
    </location>
</feature>
<sequence length="271" mass="28340">MKILVAGGTGLIGRQVVDILTGQGHQAIAASPSSGVDSVTGEGLDEAMAGTDVVIDLTNTTDFDENVVVPFFTKSTANLLAAEKRAGVQHHVVLSVVGTDRIGPVGYFAGKTVQENAVRDGGVPYTLVRATQFFEFIPMIADVGTRDGKVFLTPHLMQPMAAADVARLVADAAVSPALNGELEIAGPERAPMHEFASRVLSAQGDPRTVAVDPDAGTSVSPSRKQPLSRSEKPASARKLWTNGCRRTQTPSTTGAPAASTENPSPRQITDE</sequence>
<feature type="region of interest" description="Disordered" evidence="2">
    <location>
        <begin position="203"/>
        <end position="271"/>
    </location>
</feature>
<comment type="caution">
    <text evidence="4">The sequence shown here is derived from an EMBL/GenBank/DDBJ whole genome shotgun (WGS) entry which is preliminary data.</text>
</comment>
<dbReference type="EMBL" id="AOFD01000120">
    <property type="protein sequence ID" value="ELT42605.1"/>
    <property type="molecule type" value="Genomic_DNA"/>
</dbReference>
<dbReference type="Gene3D" id="3.40.50.720">
    <property type="entry name" value="NAD(P)-binding Rossmann-like Domain"/>
    <property type="match status" value="1"/>
</dbReference>
<dbReference type="InterPro" id="IPR016040">
    <property type="entry name" value="NAD(P)-bd_dom"/>
</dbReference>
<protein>
    <submittedName>
        <fullName evidence="4">NmrA family protein</fullName>
    </submittedName>
</protein>
<dbReference type="PATRIC" id="fig|683150.5.peg.4551"/>
<feature type="compositionally biased region" description="Polar residues" evidence="2">
    <location>
        <begin position="217"/>
        <end position="228"/>
    </location>
</feature>
<dbReference type="InterPro" id="IPR051164">
    <property type="entry name" value="NmrA-like_oxidored"/>
</dbReference>
<dbReference type="SUPFAM" id="SSF51735">
    <property type="entry name" value="NAD(P)-binding Rossmann-fold domains"/>
    <property type="match status" value="1"/>
</dbReference>